<gene>
    <name evidence="3" type="ORF">GPICK_00935</name>
</gene>
<dbReference type="RefSeq" id="WP_039739714.1">
    <property type="nucleotide sequence ID" value="NZ_CP009788.1"/>
</dbReference>
<evidence type="ECO:0000313" key="3">
    <source>
        <dbReference type="EMBL" id="AJE02134.1"/>
    </source>
</evidence>
<organism evidence="3 4">
    <name type="scientific">Geobacter pickeringii</name>
    <dbReference type="NCBI Taxonomy" id="345632"/>
    <lineage>
        <taxon>Bacteria</taxon>
        <taxon>Pseudomonadati</taxon>
        <taxon>Thermodesulfobacteriota</taxon>
        <taxon>Desulfuromonadia</taxon>
        <taxon>Geobacterales</taxon>
        <taxon>Geobacteraceae</taxon>
        <taxon>Geobacter</taxon>
    </lineage>
</organism>
<feature type="coiled-coil region" evidence="1">
    <location>
        <begin position="512"/>
        <end position="564"/>
    </location>
</feature>
<sequence>MAELLSVRFSKIGHSTARLDGLAYDLTGDDGSPENSMIIASNATGKTSQLHLLYSIFLPAKHDLATHLDEDGRSFPYYFQDNEVGFIVTEWTIPGSNRSLLGGMEKTRVVGRFTQYSNRDEEKHETYFFSFIADEEVGIDDLPLTSSIQVGRVEKHCRTISETKKYLNEVFNKPGREFYCKDVIRDWHDNLRKIGFNIDQFKMMMKFTLSEGDSSSFLKKFKDNDLILDFLCGEVIDKKATDQIRRMLSEHRESVRMEPEIRAQLDAFTALLGRLSLIKPVADSYKASMTNHAAANRQLQSVASRLDATKIACETKLKELNEKLENSEIGLADSKAGLEHLTATLYGVQERMAFLSSLAADDNFRACEKDLEQANRTIKALEALLKSGEVDDARATRDQLLNQLDLLDGPVREKSEEVAMASHLLDSYLRQDYATATVELSRRQDLLKDAEKIRKEHEDKQRGQSASHNQMIGEKEGLDKLERERTRSVENLIFSGILKDAHDSVEKALAGSLSAEERLTEEKNRLDSLKAELDSRLSGLGEQLKGQRKELNGLEAEKIKKELDQSNYLTARSIVSSLPGIRSCFEQYDEADLFYPGLSGRLNDRYDMFLREDQRVREKITKLNEKISAIEAHGGLQPPAQDVIRVIETLGKAGIEAFSWWQIFSERNYSVAEAEALIALNPPRYGGVAVKTKKALENAREILGVGCGVLAPVIVSVYTDDSSDAQYNGLAVLPDVALAIDIDLSKGFCDRSRVEIAEYEASLPLIKESQIAANTAKEKLTVFLGTYSEVSETVLLDAILVAKSRVATCQEELATLQAKEQEAIAERDSLKPLIEEKIAELRGVKERLGALSAHQARHEQDREERLLRIAELASDISGLSLLITAGQEAITAAEQKVLQRRDSVTECQGIATGLLQEFTLLNIERKVQPDIAFAQLATSSKSARELRDTKQRALEAASTDKEYITVKANADISKKMYEKVFKEYQDDFGAVPEDDKQSAAAELGERAVSKGDISDAQSNRDLLIERKGQAKTTQESAQKIYNDLKKKHHGMAVVQFIGDDTACVEQESFCNGEIVRLQELITTTNNDITEHRFAIEHCRGELKHISSLADSVSLERATGGEPFACVDEAETELHVSVKQVETFAGELMRLEDALKRQSRDLGKLLDEPLCTSVPIAVSTIKEEKNRREDGILRDGIDELLVYIQQAADPLPHELAKLEQDKQTTVDEVMHVAKKAFKLLQNLGKKSKIPELGGIWHSWFGLPFVRFTTRVDPDSESSRLAVAGSVTRLAQLEGELPNGAAIVRTALAEMLSGAFQIETLKPDPLPTTKYYPISHKEGVRSWSGGQKLSGSVLLYMAFSNLLMVEGQAAGGVLLMDNPFGSCNHIEFVRLIVALTRQYGIQMVAYTPVVDEEIRRMYRNNVLLRKGGASGLSKRGFTMVQLEQKIYNNGEAARLRIKAEVPNAT</sequence>
<evidence type="ECO:0008006" key="5">
    <source>
        <dbReference type="Google" id="ProtNLM"/>
    </source>
</evidence>
<evidence type="ECO:0000313" key="4">
    <source>
        <dbReference type="Proteomes" id="UP000057609"/>
    </source>
</evidence>
<evidence type="ECO:0000256" key="1">
    <source>
        <dbReference type="SAM" id="Coils"/>
    </source>
</evidence>
<keyword evidence="1" id="KW-0175">Coiled coil</keyword>
<reference evidence="3 4" key="1">
    <citation type="journal article" date="2015" name="Genome Announc.">
        <title>Complete Genome of Geobacter pickeringii G13T, a Metal-Reducing Isolate from Sedimentary Kaolin Deposits.</title>
        <authorList>
            <person name="Badalamenti J.P."/>
            <person name="Bond D.R."/>
        </authorList>
    </citation>
    <scope>NUCLEOTIDE SEQUENCE [LARGE SCALE GENOMIC DNA]</scope>
    <source>
        <strain evidence="3 4">G13</strain>
    </source>
</reference>
<feature type="coiled-coil region" evidence="1">
    <location>
        <begin position="364"/>
        <end position="391"/>
    </location>
</feature>
<dbReference type="PANTHER" id="PTHR18937">
    <property type="entry name" value="STRUCTURAL MAINTENANCE OF CHROMOSOMES SMC FAMILY MEMBER"/>
    <property type="match status" value="1"/>
</dbReference>
<accession>A0A0B5BB08</accession>
<dbReference type="STRING" id="345632.GPICK_00935"/>
<dbReference type="EMBL" id="CP009788">
    <property type="protein sequence ID" value="AJE02134.1"/>
    <property type="molecule type" value="Genomic_DNA"/>
</dbReference>
<evidence type="ECO:0000256" key="2">
    <source>
        <dbReference type="SAM" id="MobiDB-lite"/>
    </source>
</evidence>
<dbReference type="Proteomes" id="UP000057609">
    <property type="component" value="Chromosome"/>
</dbReference>
<name>A0A0B5BB08_9BACT</name>
<dbReference type="KEGG" id="gpi:GPICK_00935"/>
<feature type="region of interest" description="Disordered" evidence="2">
    <location>
        <begin position="454"/>
        <end position="474"/>
    </location>
</feature>
<dbReference type="HOGENOM" id="CLU_249896_0_0_7"/>
<keyword evidence="4" id="KW-1185">Reference proteome</keyword>
<dbReference type="OrthoDB" id="8262777at2"/>
<protein>
    <recommendedName>
        <fullName evidence="5">Chromosome segregation ATPase</fullName>
    </recommendedName>
</protein>
<proteinExistence type="predicted"/>